<dbReference type="PROSITE" id="PS51019">
    <property type="entry name" value="REELIN"/>
    <property type="match status" value="1"/>
</dbReference>
<sequence length="438" mass="49452">MILLFYATLIQEVLSWPDGAPCLHAAYESMNPLEAVEHQGGLQLTPPPYEVKVDQKCYWRNQPVTLHLQGLNESVWYKGFVIQPFEWNNGQLGQRMGQLMRLDDNGSWQQQCFRFKNSATHSHDEKKKHIRLWWKIDEDSRTVQFVATVVKHQTMFWVKSVLSPPIPPCRVSKNGIENYQKPLPTPPPPVKQFKMDTNRAFGGAALPSATSPPAPPPAPASVAVPVDSRTNNLVQETFQPQAPFAESPQPQPQSSFLPSQPNLQTSFAQSQTPFNQRQSPTPFTPQPATFTQATEPAMTRMKQIIPLTDGFGSRPPTVETTTDFSVPSTTRAIFINRVSQTRQQSHQGTFSQPGTLRPSFTMLRRPQQTTFSSFNPIRTSNGGFPIRTPTGNQRLLATAQVCFDRDGADRCHDWVPYCRSERFFAYMRAYCTRSCGFC</sequence>
<protein>
    <submittedName>
        <fullName evidence="6">Reelin domain-containing protein</fullName>
    </submittedName>
</protein>
<evidence type="ECO:0000256" key="2">
    <source>
        <dbReference type="SAM" id="MobiDB-lite"/>
    </source>
</evidence>
<feature type="region of interest" description="Disordered" evidence="2">
    <location>
        <begin position="243"/>
        <end position="289"/>
    </location>
</feature>
<dbReference type="InterPro" id="IPR042307">
    <property type="entry name" value="Reeler_sf"/>
</dbReference>
<dbReference type="Pfam" id="PF01549">
    <property type="entry name" value="ShK"/>
    <property type="match status" value="1"/>
</dbReference>
<dbReference type="EMBL" id="WIXE01005486">
    <property type="protein sequence ID" value="KAK5982160.1"/>
    <property type="molecule type" value="Genomic_DNA"/>
</dbReference>
<dbReference type="Proteomes" id="UP001331761">
    <property type="component" value="Unassembled WGS sequence"/>
</dbReference>
<evidence type="ECO:0000313" key="7">
    <source>
        <dbReference type="Proteomes" id="UP001331761"/>
    </source>
</evidence>
<evidence type="ECO:0000313" key="6">
    <source>
        <dbReference type="EMBL" id="KAK5982160.1"/>
    </source>
</evidence>
<dbReference type="Pfam" id="PF02014">
    <property type="entry name" value="Reeler"/>
    <property type="match status" value="1"/>
</dbReference>
<comment type="caution">
    <text evidence="1">Lacks conserved residue(s) required for the propagation of feature annotation.</text>
</comment>
<dbReference type="PANTHER" id="PTHR45828:SF42">
    <property type="entry name" value="DEFENSE PROTEIN L(2)34FC"/>
    <property type="match status" value="1"/>
</dbReference>
<accession>A0AAN8FV97</accession>
<dbReference type="InterPro" id="IPR003582">
    <property type="entry name" value="ShKT_dom"/>
</dbReference>
<feature type="compositionally biased region" description="Polar residues" evidence="2">
    <location>
        <begin position="265"/>
        <end position="279"/>
    </location>
</feature>
<feature type="domain" description="ShKT" evidence="5">
    <location>
        <begin position="402"/>
        <end position="438"/>
    </location>
</feature>
<dbReference type="Gene3D" id="2.60.40.4060">
    <property type="entry name" value="Reeler domain"/>
    <property type="match status" value="1"/>
</dbReference>
<feature type="region of interest" description="Disordered" evidence="2">
    <location>
        <begin position="370"/>
        <end position="390"/>
    </location>
</feature>
<keyword evidence="3" id="KW-0732">Signal</keyword>
<keyword evidence="7" id="KW-1185">Reference proteome</keyword>
<dbReference type="PANTHER" id="PTHR45828">
    <property type="entry name" value="CYTOCHROME B561/FERRIC REDUCTASE TRANSMEMBRANE"/>
    <property type="match status" value="1"/>
</dbReference>
<comment type="caution">
    <text evidence="6">The sequence shown here is derived from an EMBL/GenBank/DDBJ whole genome shotgun (WGS) entry which is preliminary data.</text>
</comment>
<dbReference type="GO" id="GO:0016020">
    <property type="term" value="C:membrane"/>
    <property type="evidence" value="ECO:0007669"/>
    <property type="project" value="TreeGrafter"/>
</dbReference>
<gene>
    <name evidence="6" type="ORF">GCK32_006697</name>
</gene>
<feature type="region of interest" description="Disordered" evidence="2">
    <location>
        <begin position="202"/>
        <end position="224"/>
    </location>
</feature>
<feature type="domain" description="Reelin" evidence="4">
    <location>
        <begin position="6"/>
        <end position="182"/>
    </location>
</feature>
<reference evidence="6 7" key="1">
    <citation type="submission" date="2019-10" db="EMBL/GenBank/DDBJ databases">
        <title>Assembly and Annotation for the nematode Trichostrongylus colubriformis.</title>
        <authorList>
            <person name="Martin J."/>
        </authorList>
    </citation>
    <scope>NUCLEOTIDE SEQUENCE [LARGE SCALE GENOMIC DNA]</scope>
    <source>
        <strain evidence="6">G859</strain>
        <tissue evidence="6">Whole worm</tissue>
    </source>
</reference>
<feature type="compositionally biased region" description="Low complexity" evidence="2">
    <location>
        <begin position="243"/>
        <end position="264"/>
    </location>
</feature>
<name>A0AAN8FV97_TRICO</name>
<evidence type="ECO:0000256" key="3">
    <source>
        <dbReference type="SAM" id="SignalP"/>
    </source>
</evidence>
<organism evidence="6 7">
    <name type="scientific">Trichostrongylus colubriformis</name>
    <name type="common">Black scour worm</name>
    <dbReference type="NCBI Taxonomy" id="6319"/>
    <lineage>
        <taxon>Eukaryota</taxon>
        <taxon>Metazoa</taxon>
        <taxon>Ecdysozoa</taxon>
        <taxon>Nematoda</taxon>
        <taxon>Chromadorea</taxon>
        <taxon>Rhabditida</taxon>
        <taxon>Rhabditina</taxon>
        <taxon>Rhabditomorpha</taxon>
        <taxon>Strongyloidea</taxon>
        <taxon>Trichostrongylidae</taxon>
        <taxon>Trichostrongylus</taxon>
    </lineage>
</organism>
<feature type="signal peptide" evidence="3">
    <location>
        <begin position="1"/>
        <end position="15"/>
    </location>
</feature>
<feature type="compositionally biased region" description="Polar residues" evidence="2">
    <location>
        <begin position="370"/>
        <end position="382"/>
    </location>
</feature>
<dbReference type="CDD" id="cd08544">
    <property type="entry name" value="Reeler"/>
    <property type="match status" value="1"/>
</dbReference>
<dbReference type="PROSITE" id="PS51670">
    <property type="entry name" value="SHKT"/>
    <property type="match status" value="1"/>
</dbReference>
<feature type="compositionally biased region" description="Pro residues" evidence="2">
    <location>
        <begin position="210"/>
        <end position="219"/>
    </location>
</feature>
<proteinExistence type="predicted"/>
<evidence type="ECO:0000259" key="4">
    <source>
        <dbReference type="PROSITE" id="PS51019"/>
    </source>
</evidence>
<dbReference type="AlphaFoldDB" id="A0AAN8FV97"/>
<evidence type="ECO:0000259" key="5">
    <source>
        <dbReference type="PROSITE" id="PS51670"/>
    </source>
</evidence>
<evidence type="ECO:0000256" key="1">
    <source>
        <dbReference type="PROSITE-ProRule" id="PRU01005"/>
    </source>
</evidence>
<dbReference type="Gene3D" id="1.10.10.1940">
    <property type="match status" value="1"/>
</dbReference>
<dbReference type="InterPro" id="IPR002861">
    <property type="entry name" value="Reeler_dom"/>
</dbReference>
<dbReference type="InterPro" id="IPR051237">
    <property type="entry name" value="Ferric-chelate_Red/DefProt"/>
</dbReference>
<feature type="chain" id="PRO_5042971981" evidence="3">
    <location>
        <begin position="16"/>
        <end position="438"/>
    </location>
</feature>